<dbReference type="VEuPathDB" id="CryptoDB:Vbra_16655"/>
<feature type="region of interest" description="Disordered" evidence="1">
    <location>
        <begin position="235"/>
        <end position="265"/>
    </location>
</feature>
<evidence type="ECO:0000256" key="1">
    <source>
        <dbReference type="SAM" id="MobiDB-lite"/>
    </source>
</evidence>
<proteinExistence type="predicted"/>
<evidence type="ECO:0000313" key="3">
    <source>
        <dbReference type="Proteomes" id="UP000041254"/>
    </source>
</evidence>
<dbReference type="EMBL" id="CDMY01000542">
    <property type="protein sequence ID" value="CEM21674.1"/>
    <property type="molecule type" value="Genomic_DNA"/>
</dbReference>
<reference evidence="2 3" key="1">
    <citation type="submission" date="2014-11" db="EMBL/GenBank/DDBJ databases">
        <authorList>
            <person name="Zhu J."/>
            <person name="Qi W."/>
            <person name="Song R."/>
        </authorList>
    </citation>
    <scope>NUCLEOTIDE SEQUENCE [LARGE SCALE GENOMIC DNA]</scope>
</reference>
<organism evidence="2 3">
    <name type="scientific">Vitrella brassicaformis (strain CCMP3155)</name>
    <dbReference type="NCBI Taxonomy" id="1169540"/>
    <lineage>
        <taxon>Eukaryota</taxon>
        <taxon>Sar</taxon>
        <taxon>Alveolata</taxon>
        <taxon>Colpodellida</taxon>
        <taxon>Vitrellaceae</taxon>
        <taxon>Vitrella</taxon>
    </lineage>
</organism>
<protein>
    <submittedName>
        <fullName evidence="2">Uncharacterized protein</fullName>
    </submittedName>
</protein>
<dbReference type="FunCoup" id="A0A0G4G1F1">
    <property type="interactions" value="32"/>
</dbReference>
<keyword evidence="3" id="KW-1185">Reference proteome</keyword>
<gene>
    <name evidence="2" type="ORF">Vbra_16655</name>
</gene>
<dbReference type="PhylomeDB" id="A0A0G4G1F1"/>
<evidence type="ECO:0000313" key="2">
    <source>
        <dbReference type="EMBL" id="CEM21674.1"/>
    </source>
</evidence>
<feature type="compositionally biased region" description="Low complexity" evidence="1">
    <location>
        <begin position="246"/>
        <end position="265"/>
    </location>
</feature>
<sequence>MHKMLSAKGSPSIGRPCRPLAQLPSSPSCVGLPPPYLNVSVRHLQLIKKVNWRRSGGQKEIINLKGPPPIGRLPFRKTNHPKILCPYFPQYHSPYSINHKKYPHYPEQTHRQRYPKYEELTSVKFFAQWCDQSWRDRNFFETAHRLPFRGVGYMFWRQGGNSPWGEGRYFNLKSIFYKYRPFYGQAVGDSYYNHRLARENMAPMAFIQGRWMCEPPSFAKDFPWQYRPPFPPSYADEMTMKGTDKTAATATETQAEAEGGEAAAE</sequence>
<name>A0A0G4G1F1_VITBC</name>
<dbReference type="Proteomes" id="UP000041254">
    <property type="component" value="Unassembled WGS sequence"/>
</dbReference>
<dbReference type="InParanoid" id="A0A0G4G1F1"/>
<dbReference type="AlphaFoldDB" id="A0A0G4G1F1"/>
<accession>A0A0G4G1F1</accession>